<evidence type="ECO:0000313" key="8">
    <source>
        <dbReference type="Proteomes" id="UP000053477"/>
    </source>
</evidence>
<dbReference type="EMBL" id="KQ085882">
    <property type="protein sequence ID" value="KLO20408.1"/>
    <property type="molecule type" value="Genomic_DNA"/>
</dbReference>
<evidence type="ECO:0000256" key="2">
    <source>
        <dbReference type="ARBA" id="ARBA00022692"/>
    </source>
</evidence>
<keyword evidence="8" id="KW-1185">Reference proteome</keyword>
<dbReference type="GO" id="GO:0008521">
    <property type="term" value="F:acetyl-CoA transmembrane transporter activity"/>
    <property type="evidence" value="ECO:0007669"/>
    <property type="project" value="InterPro"/>
</dbReference>
<dbReference type="FunFam" id="1.20.1250.20:FF:000289">
    <property type="entry name" value="Acetyl-coenzyme A transporter 1"/>
    <property type="match status" value="1"/>
</dbReference>
<feature type="transmembrane region" description="Helical" evidence="6">
    <location>
        <begin position="391"/>
        <end position="409"/>
    </location>
</feature>
<protein>
    <submittedName>
        <fullName evidence="7">MFS general substrate transporter</fullName>
    </submittedName>
</protein>
<feature type="compositionally biased region" description="Basic residues" evidence="5">
    <location>
        <begin position="11"/>
        <end position="22"/>
    </location>
</feature>
<feature type="transmembrane region" description="Helical" evidence="6">
    <location>
        <begin position="262"/>
        <end position="288"/>
    </location>
</feature>
<evidence type="ECO:0000256" key="5">
    <source>
        <dbReference type="SAM" id="MobiDB-lite"/>
    </source>
</evidence>
<accession>A0A0H2SF82</accession>
<evidence type="ECO:0000256" key="6">
    <source>
        <dbReference type="SAM" id="Phobius"/>
    </source>
</evidence>
<dbReference type="InParanoid" id="A0A0H2SF82"/>
<dbReference type="Gene3D" id="1.20.1250.20">
    <property type="entry name" value="MFS general substrate transporter like domains"/>
    <property type="match status" value="1"/>
</dbReference>
<dbReference type="GO" id="GO:0035348">
    <property type="term" value="P:acetyl-CoA transmembrane transport"/>
    <property type="evidence" value="ECO:0007669"/>
    <property type="project" value="InterPro"/>
</dbReference>
<dbReference type="Proteomes" id="UP000053477">
    <property type="component" value="Unassembled WGS sequence"/>
</dbReference>
<sequence length="599" mass="66325">MSDADDDQRGRKTRQRLGRKKTSNLTERLDGGEKDMPNTPAPGFSRLEAVSTSLESISIPPRTPRSGRTPVRQNGGLLNGYSADLRESDNEVEISLLTEDERRSAASAQFSDTLGPDDPKRPLTAKDKHGMVLLVVLYLIQGVPLGLALGSVPFLLREHLSYSQLAIFALAQYPYSLKLLWSPIVDAIFLPNVGRRKSWIIPMQLIIGSLMLWIANNVQVLLDSPAENIHMLTFLFVSLVFFSATQDIAVDGWALTLLSKENLSYASTCQTIGLNTGYFASFTVFLALNSEAFTEKWGIPLLTLSTYLRFWSVVSYVVTFWLIFLKKEDKPSPEDEDLDLKKVYETIWRICKLPHVQSLIILHFIAKVGFQANEAVTSLKLVEKGLGREDLALAVLIDFPCQIIGSYFAANWSNHGKGGPLRPWLGAFWVRLSFALAWTLIVRGLPAPPFSNAFFSFLVAMTVLQGFSVTVQFVGMNAFHTRISDPRIGGTYMTLLNTFSNLGGTWPRYFVLKGVDFFSVATCKVKEGASEIFVEASECVSDAGKSECAAIGGECITARDGYYIVSAICMTLGAVLLVCYIAPVSRRLQALPVTKWHVK</sequence>
<evidence type="ECO:0000256" key="4">
    <source>
        <dbReference type="ARBA" id="ARBA00023136"/>
    </source>
</evidence>
<dbReference type="PANTHER" id="PTHR12778">
    <property type="entry name" value="SOLUTE CARRIER FAMILY 33 ACETYL-COA TRANSPORTER -RELATED"/>
    <property type="match status" value="1"/>
</dbReference>
<dbReference type="AlphaFoldDB" id="A0A0H2SF82"/>
<dbReference type="FunCoup" id="A0A0H2SF82">
    <property type="interactions" value="117"/>
</dbReference>
<reference evidence="7 8" key="1">
    <citation type="submission" date="2015-04" db="EMBL/GenBank/DDBJ databases">
        <title>Complete genome sequence of Schizopora paradoxa KUC8140, a cosmopolitan wood degrader in East Asia.</title>
        <authorList>
            <consortium name="DOE Joint Genome Institute"/>
            <person name="Min B."/>
            <person name="Park H."/>
            <person name="Jang Y."/>
            <person name="Kim J.-J."/>
            <person name="Kim K.H."/>
            <person name="Pangilinan J."/>
            <person name="Lipzen A."/>
            <person name="Riley R."/>
            <person name="Grigoriev I.V."/>
            <person name="Spatafora J.W."/>
            <person name="Choi I.-G."/>
        </authorList>
    </citation>
    <scope>NUCLEOTIDE SEQUENCE [LARGE SCALE GENOMIC DNA]</scope>
    <source>
        <strain evidence="7 8">KUC8140</strain>
    </source>
</reference>
<evidence type="ECO:0000256" key="1">
    <source>
        <dbReference type="ARBA" id="ARBA00004141"/>
    </source>
</evidence>
<organism evidence="7 8">
    <name type="scientific">Schizopora paradoxa</name>
    <dbReference type="NCBI Taxonomy" id="27342"/>
    <lineage>
        <taxon>Eukaryota</taxon>
        <taxon>Fungi</taxon>
        <taxon>Dikarya</taxon>
        <taxon>Basidiomycota</taxon>
        <taxon>Agaricomycotina</taxon>
        <taxon>Agaricomycetes</taxon>
        <taxon>Hymenochaetales</taxon>
        <taxon>Schizoporaceae</taxon>
        <taxon>Schizopora</taxon>
    </lineage>
</organism>
<dbReference type="SUPFAM" id="SSF103473">
    <property type="entry name" value="MFS general substrate transporter"/>
    <property type="match status" value="1"/>
</dbReference>
<feature type="transmembrane region" description="Helical" evidence="6">
    <location>
        <begin position="562"/>
        <end position="582"/>
    </location>
</feature>
<feature type="transmembrane region" description="Helical" evidence="6">
    <location>
        <begin position="308"/>
        <end position="325"/>
    </location>
</feature>
<comment type="subcellular location">
    <subcellularLocation>
        <location evidence="1">Membrane</location>
        <topology evidence="1">Multi-pass membrane protein</topology>
    </subcellularLocation>
</comment>
<dbReference type="InterPro" id="IPR004752">
    <property type="entry name" value="AmpG_permease/AT-1"/>
</dbReference>
<evidence type="ECO:0000313" key="7">
    <source>
        <dbReference type="EMBL" id="KLO20408.1"/>
    </source>
</evidence>
<dbReference type="PANTHER" id="PTHR12778:SF9">
    <property type="entry name" value="ACETYL-COENZYME A TRANSPORTER 1"/>
    <property type="match status" value="1"/>
</dbReference>
<dbReference type="Pfam" id="PF13000">
    <property type="entry name" value="Acatn"/>
    <property type="match status" value="3"/>
</dbReference>
<feature type="transmembrane region" description="Helical" evidence="6">
    <location>
        <begin position="228"/>
        <end position="250"/>
    </location>
</feature>
<proteinExistence type="predicted"/>
<keyword evidence="3 6" id="KW-1133">Transmembrane helix</keyword>
<dbReference type="OrthoDB" id="6415790at2759"/>
<feature type="transmembrane region" description="Helical" evidence="6">
    <location>
        <begin position="453"/>
        <end position="474"/>
    </location>
</feature>
<name>A0A0H2SF82_9AGAM</name>
<dbReference type="InterPro" id="IPR024371">
    <property type="entry name" value="AcetylCoA_trans_1-like"/>
</dbReference>
<feature type="compositionally biased region" description="Basic and acidic residues" evidence="5">
    <location>
        <begin position="27"/>
        <end position="36"/>
    </location>
</feature>
<feature type="transmembrane region" description="Helical" evidence="6">
    <location>
        <begin position="130"/>
        <end position="155"/>
    </location>
</feature>
<keyword evidence="2 6" id="KW-0812">Transmembrane</keyword>
<dbReference type="STRING" id="27342.A0A0H2SF82"/>
<dbReference type="InterPro" id="IPR036259">
    <property type="entry name" value="MFS_trans_sf"/>
</dbReference>
<feature type="transmembrane region" description="Helical" evidence="6">
    <location>
        <begin position="421"/>
        <end position="441"/>
    </location>
</feature>
<feature type="region of interest" description="Disordered" evidence="5">
    <location>
        <begin position="1"/>
        <end position="82"/>
    </location>
</feature>
<gene>
    <name evidence="7" type="ORF">SCHPADRAFT_897700</name>
</gene>
<feature type="transmembrane region" description="Helical" evidence="6">
    <location>
        <begin position="205"/>
        <end position="222"/>
    </location>
</feature>
<evidence type="ECO:0000256" key="3">
    <source>
        <dbReference type="ARBA" id="ARBA00022989"/>
    </source>
</evidence>
<dbReference type="GO" id="GO:0016020">
    <property type="term" value="C:membrane"/>
    <property type="evidence" value="ECO:0007669"/>
    <property type="project" value="UniProtKB-SubCell"/>
</dbReference>
<keyword evidence="4 6" id="KW-0472">Membrane</keyword>